<reference evidence="1 2" key="1">
    <citation type="journal article" date="2016" name="Sci. Rep.">
        <title>The Dendrobium catenatum Lindl. genome sequence provides insights into polysaccharide synthase, floral development and adaptive evolution.</title>
        <authorList>
            <person name="Zhang G.Q."/>
            <person name="Xu Q."/>
            <person name="Bian C."/>
            <person name="Tsai W.C."/>
            <person name="Yeh C.M."/>
            <person name="Liu K.W."/>
            <person name="Yoshida K."/>
            <person name="Zhang L.S."/>
            <person name="Chang S.B."/>
            <person name="Chen F."/>
            <person name="Shi Y."/>
            <person name="Su Y.Y."/>
            <person name="Zhang Y.Q."/>
            <person name="Chen L.J."/>
            <person name="Yin Y."/>
            <person name="Lin M."/>
            <person name="Huang H."/>
            <person name="Deng H."/>
            <person name="Wang Z.W."/>
            <person name="Zhu S.L."/>
            <person name="Zhao X."/>
            <person name="Deng C."/>
            <person name="Niu S.C."/>
            <person name="Huang J."/>
            <person name="Wang M."/>
            <person name="Liu G.H."/>
            <person name="Yang H.J."/>
            <person name="Xiao X.J."/>
            <person name="Hsiao Y.Y."/>
            <person name="Wu W.L."/>
            <person name="Chen Y.Y."/>
            <person name="Mitsuda N."/>
            <person name="Ohme-Takagi M."/>
            <person name="Luo Y.B."/>
            <person name="Van de Peer Y."/>
            <person name="Liu Z.J."/>
        </authorList>
    </citation>
    <scope>NUCLEOTIDE SEQUENCE [LARGE SCALE GENOMIC DNA]</scope>
    <source>
        <tissue evidence="1">The whole plant</tissue>
    </source>
</reference>
<reference evidence="1 2" key="2">
    <citation type="journal article" date="2017" name="Nature">
        <title>The Apostasia genome and the evolution of orchids.</title>
        <authorList>
            <person name="Zhang G.Q."/>
            <person name="Liu K.W."/>
            <person name="Li Z."/>
            <person name="Lohaus R."/>
            <person name="Hsiao Y.Y."/>
            <person name="Niu S.C."/>
            <person name="Wang J.Y."/>
            <person name="Lin Y.C."/>
            <person name="Xu Q."/>
            <person name="Chen L.J."/>
            <person name="Yoshida K."/>
            <person name="Fujiwara S."/>
            <person name="Wang Z.W."/>
            <person name="Zhang Y.Q."/>
            <person name="Mitsuda N."/>
            <person name="Wang M."/>
            <person name="Liu G.H."/>
            <person name="Pecoraro L."/>
            <person name="Huang H.X."/>
            <person name="Xiao X.J."/>
            <person name="Lin M."/>
            <person name="Wu X.Y."/>
            <person name="Wu W.L."/>
            <person name="Chen Y.Y."/>
            <person name="Chang S.B."/>
            <person name="Sakamoto S."/>
            <person name="Ohme-Takagi M."/>
            <person name="Yagi M."/>
            <person name="Zeng S.J."/>
            <person name="Shen C.Y."/>
            <person name="Yeh C.M."/>
            <person name="Luo Y.B."/>
            <person name="Tsai W.C."/>
            <person name="Van de Peer Y."/>
            <person name="Liu Z.J."/>
        </authorList>
    </citation>
    <scope>NUCLEOTIDE SEQUENCE [LARGE SCALE GENOMIC DNA]</scope>
    <source>
        <tissue evidence="1">The whole plant</tissue>
    </source>
</reference>
<name>A0A2I0X1I9_9ASPA</name>
<protein>
    <submittedName>
        <fullName evidence="1">Uncharacterized protein</fullName>
    </submittedName>
</protein>
<evidence type="ECO:0000313" key="1">
    <source>
        <dbReference type="EMBL" id="PKU81769.1"/>
    </source>
</evidence>
<dbReference type="EMBL" id="KZ502219">
    <property type="protein sequence ID" value="PKU81769.1"/>
    <property type="molecule type" value="Genomic_DNA"/>
</dbReference>
<gene>
    <name evidence="1" type="ORF">MA16_Dca026342</name>
</gene>
<accession>A0A2I0X1I9</accession>
<proteinExistence type="predicted"/>
<dbReference type="Proteomes" id="UP000233837">
    <property type="component" value="Unassembled WGS sequence"/>
</dbReference>
<organism evidence="1 2">
    <name type="scientific">Dendrobium catenatum</name>
    <dbReference type="NCBI Taxonomy" id="906689"/>
    <lineage>
        <taxon>Eukaryota</taxon>
        <taxon>Viridiplantae</taxon>
        <taxon>Streptophyta</taxon>
        <taxon>Embryophyta</taxon>
        <taxon>Tracheophyta</taxon>
        <taxon>Spermatophyta</taxon>
        <taxon>Magnoliopsida</taxon>
        <taxon>Liliopsida</taxon>
        <taxon>Asparagales</taxon>
        <taxon>Orchidaceae</taxon>
        <taxon>Epidendroideae</taxon>
        <taxon>Malaxideae</taxon>
        <taxon>Dendrobiinae</taxon>
        <taxon>Dendrobium</taxon>
    </lineage>
</organism>
<dbReference type="AlphaFoldDB" id="A0A2I0X1I9"/>
<sequence length="88" mass="10058">MHHLFYGRIKCDIFENLSITTKIKSSLSLVLGKPRTKSIVILIHGLVGIYKGVYEPCDCFRYFTCLQVIHLLQTLSIFNDVGPNELML</sequence>
<evidence type="ECO:0000313" key="2">
    <source>
        <dbReference type="Proteomes" id="UP000233837"/>
    </source>
</evidence>
<keyword evidence="2" id="KW-1185">Reference proteome</keyword>